<dbReference type="EMBL" id="QASA01000001">
    <property type="protein sequence ID" value="RDC65802.1"/>
    <property type="molecule type" value="Genomic_DNA"/>
</dbReference>
<proteinExistence type="predicted"/>
<dbReference type="AlphaFoldDB" id="A0A369QN93"/>
<reference evidence="1 2" key="1">
    <citation type="submission" date="2018-04" db="EMBL/GenBank/DDBJ databases">
        <title>Adhaeribacter sp. HMF7616 genome sequencing and assembly.</title>
        <authorList>
            <person name="Kang H."/>
            <person name="Kang J."/>
            <person name="Cha I."/>
            <person name="Kim H."/>
            <person name="Joh K."/>
        </authorList>
    </citation>
    <scope>NUCLEOTIDE SEQUENCE [LARGE SCALE GENOMIC DNA]</scope>
    <source>
        <strain evidence="1 2">HMF7616</strain>
    </source>
</reference>
<keyword evidence="2" id="KW-1185">Reference proteome</keyword>
<evidence type="ECO:0000313" key="2">
    <source>
        <dbReference type="Proteomes" id="UP000253919"/>
    </source>
</evidence>
<evidence type="ECO:0000313" key="1">
    <source>
        <dbReference type="EMBL" id="RDC65802.1"/>
    </source>
</evidence>
<organism evidence="1 2">
    <name type="scientific">Adhaeribacter pallidiroseus</name>
    <dbReference type="NCBI Taxonomy" id="2072847"/>
    <lineage>
        <taxon>Bacteria</taxon>
        <taxon>Pseudomonadati</taxon>
        <taxon>Bacteroidota</taxon>
        <taxon>Cytophagia</taxon>
        <taxon>Cytophagales</taxon>
        <taxon>Hymenobacteraceae</taxon>
        <taxon>Adhaeribacter</taxon>
    </lineage>
</organism>
<sequence>MVITNHSETSGITGMYLPLLFSKGESDSNIRKKASDIPLGTIYFSTNYTFILHKLCPPKC</sequence>
<accession>A0A369QN93</accession>
<name>A0A369QN93_9BACT</name>
<dbReference type="Proteomes" id="UP000253919">
    <property type="component" value="Unassembled WGS sequence"/>
</dbReference>
<comment type="caution">
    <text evidence="1">The sequence shown here is derived from an EMBL/GenBank/DDBJ whole genome shotgun (WGS) entry which is preliminary data.</text>
</comment>
<protein>
    <submittedName>
        <fullName evidence="1">Uncharacterized protein</fullName>
    </submittedName>
</protein>
<gene>
    <name evidence="1" type="ORF">AHMF7616_04432</name>
</gene>